<protein>
    <recommendedName>
        <fullName evidence="9">Mitochondrial distribution and morphology protein 12</fullName>
    </recommendedName>
    <alternativeName>
        <fullName evidence="9">Mitochondrial inheritance component MDM12</fullName>
    </alternativeName>
</protein>
<dbReference type="GO" id="GO:0032865">
    <property type="term" value="C:ERMES complex"/>
    <property type="evidence" value="ECO:0007669"/>
    <property type="project" value="UniProtKB-UniRule"/>
</dbReference>
<reference evidence="12" key="2">
    <citation type="journal article" date="2022" name="Elife">
        <title>Obligate sexual reproduction of a homothallic fungus closely related to the Cryptococcus pathogenic species complex.</title>
        <authorList>
            <person name="Passer A.R."/>
            <person name="Clancey S.A."/>
            <person name="Shea T."/>
            <person name="David-Palma M."/>
            <person name="Averette A.F."/>
            <person name="Boekhout T."/>
            <person name="Porcel B.M."/>
            <person name="Nowrousian M."/>
            <person name="Cuomo C.A."/>
            <person name="Sun S."/>
            <person name="Heitman J."/>
            <person name="Coelho M.A."/>
        </authorList>
    </citation>
    <scope>NUCLEOTIDE SEQUENCE</scope>
    <source>
        <strain evidence="12">CBS 7841</strain>
    </source>
</reference>
<dbReference type="GO" id="GO:0045040">
    <property type="term" value="P:protein insertion into mitochondrial outer membrane"/>
    <property type="evidence" value="ECO:0007669"/>
    <property type="project" value="UniProtKB-UniRule"/>
</dbReference>
<keyword evidence="6" id="KW-0446">Lipid-binding</keyword>
<dbReference type="PROSITE" id="PS51847">
    <property type="entry name" value="SMP"/>
    <property type="match status" value="1"/>
</dbReference>
<comment type="similarity">
    <text evidence="9">Belongs to the MDM12 family.</text>
</comment>
<dbReference type="GO" id="GO:0015914">
    <property type="term" value="P:phospholipid transport"/>
    <property type="evidence" value="ECO:0007669"/>
    <property type="project" value="TreeGrafter"/>
</dbReference>
<dbReference type="Pfam" id="PF26544">
    <property type="entry name" value="Mdm12"/>
    <property type="match status" value="2"/>
</dbReference>
<proteinExistence type="inferred from homology"/>
<reference evidence="12" key="3">
    <citation type="submission" date="2024-01" db="EMBL/GenBank/DDBJ databases">
        <authorList>
            <person name="Coelho M.A."/>
            <person name="David-Palma M."/>
            <person name="Shea T."/>
            <person name="Sun S."/>
            <person name="Cuomo C.A."/>
            <person name="Heitman J."/>
        </authorList>
    </citation>
    <scope>NUCLEOTIDE SEQUENCE</scope>
    <source>
        <strain evidence="12">CBS 7841</strain>
    </source>
</reference>
<dbReference type="InterPro" id="IPR027532">
    <property type="entry name" value="Mdm12"/>
</dbReference>
<dbReference type="CDD" id="cd21672">
    <property type="entry name" value="SMP_Mdm12"/>
    <property type="match status" value="1"/>
</dbReference>
<feature type="compositionally biased region" description="Pro residues" evidence="10">
    <location>
        <begin position="189"/>
        <end position="199"/>
    </location>
</feature>
<feature type="region of interest" description="Disordered" evidence="10">
    <location>
        <begin position="162"/>
        <end position="245"/>
    </location>
</feature>
<evidence type="ECO:0000256" key="7">
    <source>
        <dbReference type="ARBA" id="ARBA00023128"/>
    </source>
</evidence>
<dbReference type="PANTHER" id="PTHR28204:SF1">
    <property type="entry name" value="MITOCHONDRIAL DISTRIBUTION AND MORPHOLOGY PROTEIN 12"/>
    <property type="match status" value="1"/>
</dbReference>
<dbReference type="PANTHER" id="PTHR28204">
    <property type="entry name" value="MITOCHONDRIAL DISTRIBUTION AND MORPHOLOGY PROTEIN 12"/>
    <property type="match status" value="1"/>
</dbReference>
<evidence type="ECO:0000256" key="9">
    <source>
        <dbReference type="HAMAP-Rule" id="MF_03104"/>
    </source>
</evidence>
<evidence type="ECO:0000256" key="3">
    <source>
        <dbReference type="ARBA" id="ARBA00022787"/>
    </source>
</evidence>
<evidence type="ECO:0000313" key="13">
    <source>
        <dbReference type="Proteomes" id="UP000094043"/>
    </source>
</evidence>
<keyword evidence="7 9" id="KW-0496">Mitochondrion</keyword>
<evidence type="ECO:0000256" key="10">
    <source>
        <dbReference type="SAM" id="MobiDB-lite"/>
    </source>
</evidence>
<evidence type="ECO:0000256" key="4">
    <source>
        <dbReference type="ARBA" id="ARBA00022824"/>
    </source>
</evidence>
<name>A0AAJ8LZW1_9TREE</name>
<evidence type="ECO:0000256" key="5">
    <source>
        <dbReference type="ARBA" id="ARBA00023055"/>
    </source>
</evidence>
<dbReference type="Proteomes" id="UP000094043">
    <property type="component" value="Chromosome 3"/>
</dbReference>
<comment type="function">
    <text evidence="9">Component of the ERMES/MDM complex, which serves as a molecular tether to connect the endoplasmic reticulum (ER) and mitochondria. Components of this complex are involved in the control of mitochondrial shape and protein biogenesis, and function in nonvesicular lipid trafficking between the ER and mitochondria. MDM12 is required for the interaction of the ER-resident membrane protein MMM1 and the outer mitochondrial membrane-resident beta-barrel protein MDM10. The MDM12-MMM1 subcomplex functions in the major beta-barrel assembly pathway that is responsible for biogenesis of all mitochondrial outer membrane beta-barrel proteins, and acts in a late step after the SAM complex. The MDM10-MDM12-MMM1 subcomplex further acts in the TOM40-specific pathway after the action of the MDM12-MMM1 complex. Essential for establishing and maintaining the structure of mitochondria and maintenance of mtDNA nucleoids.</text>
</comment>
<evidence type="ECO:0000256" key="1">
    <source>
        <dbReference type="ARBA" id="ARBA00004370"/>
    </source>
</evidence>
<dbReference type="HAMAP" id="MF_03104">
    <property type="entry name" value="Mdm12"/>
    <property type="match status" value="1"/>
</dbReference>
<reference evidence="12" key="1">
    <citation type="submission" date="2016-06" db="EMBL/GenBank/DDBJ databases">
        <authorList>
            <person name="Cuomo C."/>
            <person name="Litvintseva A."/>
            <person name="Heitman J."/>
            <person name="Chen Y."/>
            <person name="Sun S."/>
            <person name="Springer D."/>
            <person name="Dromer F."/>
            <person name="Young S."/>
            <person name="Zeng Q."/>
            <person name="Chapman S."/>
            <person name="Gujja S."/>
            <person name="Saif S."/>
            <person name="Birren B."/>
        </authorList>
    </citation>
    <scope>NUCLEOTIDE SEQUENCE</scope>
    <source>
        <strain evidence="12">CBS 7841</strain>
    </source>
</reference>
<keyword evidence="2" id="KW-0813">Transport</keyword>
<dbReference type="EMBL" id="CP143786">
    <property type="protein sequence ID" value="WVN87355.1"/>
    <property type="molecule type" value="Genomic_DNA"/>
</dbReference>
<evidence type="ECO:0000256" key="8">
    <source>
        <dbReference type="ARBA" id="ARBA00023136"/>
    </source>
</evidence>
<feature type="region of interest" description="Disordered" evidence="10">
    <location>
        <begin position="102"/>
        <end position="122"/>
    </location>
</feature>
<evidence type="ECO:0000256" key="6">
    <source>
        <dbReference type="ARBA" id="ARBA00023121"/>
    </source>
</evidence>
<sequence length="380" mass="42191">MQCVAMFMLTAPGNASGWTQLHAWHKQAMSLDIRWDLLSEKDSPDQLVDSLVTLLNTQLAQAKRPSFIGPITVISFDFGSNSPDVEIKDIRDVWRVFDQGDEEGDVLEEEERQEQERLRSDGLRSSLDGEWCEWVDVHSPTEEASSFDGHFALSERLQGGKRSQSYASVYDREPVRRPTSSRSFVPFPFDQPVPTPRLPSTPGLNPSLFSQSVAPHPVRRHVDPSSTPPSPPAHPAGLSPRPASSVPSLQLHMRLSHTSNLHLTLSTTLQVNYPSPLFMALPLRLCITGFQLEAGVIIAYNGDKNRLHLTLVDDPLTPSPSPEMGIGERILSNLQIESEIGHADAHVLRNVGKVEKFVGDVVRKTLVDELVFPNFFTVAL</sequence>
<accession>A0AAJ8LZW1</accession>
<comment type="subunit">
    <text evidence="9">Component of the ER-mitochondria encounter structure (ERMES) or MDM complex, composed of MMM1, MDM10, MDM12 and MDM34. A MMM1 homodimer associates with one molecule of MDM12 on each side in a pairwise head-to-tail manner, and the SMP-LTD domains of MMM1 and MDM12 generate a continuous hydrophobic tunnel for phospholipid trafficking.</text>
</comment>
<dbReference type="GO" id="GO:1990456">
    <property type="term" value="P:mitochondrion-endoplasmic reticulum membrane tethering"/>
    <property type="evidence" value="ECO:0007669"/>
    <property type="project" value="TreeGrafter"/>
</dbReference>
<dbReference type="GO" id="GO:0005789">
    <property type="term" value="C:endoplasmic reticulum membrane"/>
    <property type="evidence" value="ECO:0007669"/>
    <property type="project" value="UniProtKB-SubCell"/>
</dbReference>
<feature type="compositionally biased region" description="Acidic residues" evidence="10">
    <location>
        <begin position="102"/>
        <end position="113"/>
    </location>
</feature>
<evidence type="ECO:0000313" key="12">
    <source>
        <dbReference type="EMBL" id="WVN87355.1"/>
    </source>
</evidence>
<feature type="compositionally biased region" description="Polar residues" evidence="10">
    <location>
        <begin position="202"/>
        <end position="213"/>
    </location>
</feature>
<keyword evidence="13" id="KW-1185">Reference proteome</keyword>
<gene>
    <name evidence="9" type="primary">MDM12</name>
    <name evidence="12" type="ORF">L203_102533</name>
</gene>
<evidence type="ECO:0000259" key="11">
    <source>
        <dbReference type="PROSITE" id="PS51847"/>
    </source>
</evidence>
<keyword evidence="8 9" id="KW-0472">Membrane</keyword>
<dbReference type="GO" id="GO:0008289">
    <property type="term" value="F:lipid binding"/>
    <property type="evidence" value="ECO:0007669"/>
    <property type="project" value="UniProtKB-KW"/>
</dbReference>
<organism evidence="12 13">
    <name type="scientific">Cryptococcus depauperatus CBS 7841</name>
    <dbReference type="NCBI Taxonomy" id="1295531"/>
    <lineage>
        <taxon>Eukaryota</taxon>
        <taxon>Fungi</taxon>
        <taxon>Dikarya</taxon>
        <taxon>Basidiomycota</taxon>
        <taxon>Agaricomycotina</taxon>
        <taxon>Tremellomycetes</taxon>
        <taxon>Tremellales</taxon>
        <taxon>Cryptococcaceae</taxon>
        <taxon>Cryptococcus</taxon>
    </lineage>
</organism>
<keyword evidence="5" id="KW-0445">Lipid transport</keyword>
<keyword evidence="3 9" id="KW-1000">Mitochondrion outer membrane</keyword>
<dbReference type="InterPro" id="IPR031468">
    <property type="entry name" value="SMP_LBD"/>
</dbReference>
<comment type="subcellular location">
    <subcellularLocation>
        <location evidence="1">Membrane</location>
    </subcellularLocation>
    <subcellularLocation>
        <location evidence="9">Mitochondrion outer membrane</location>
        <topology evidence="9">Peripheral membrane protein</topology>
        <orientation evidence="9">Cytoplasmic side</orientation>
    </subcellularLocation>
    <subcellularLocation>
        <location evidence="9">Endoplasmic reticulum membrane</location>
        <topology evidence="9">Peripheral membrane protein</topology>
        <orientation evidence="9">Cytoplasmic side</orientation>
    </subcellularLocation>
    <text evidence="9">The ERMES/MDM complex localizes to a few discrete foci (around 10 per single cell), that represent mitochondria-endoplasmic reticulum junctions. These foci are often found next to mtDNA nucleoids.</text>
</comment>
<evidence type="ECO:0000256" key="2">
    <source>
        <dbReference type="ARBA" id="ARBA00022448"/>
    </source>
</evidence>
<keyword evidence="4 9" id="KW-0256">Endoplasmic reticulum</keyword>
<feature type="domain" description="SMP-LTD" evidence="11">
    <location>
        <begin position="29"/>
        <end position="380"/>
    </location>
</feature>
<dbReference type="AlphaFoldDB" id="A0AAJ8LZW1"/>